<feature type="compositionally biased region" description="Low complexity" evidence="2">
    <location>
        <begin position="56"/>
        <end position="68"/>
    </location>
</feature>
<keyword evidence="5" id="KW-1185">Reference proteome</keyword>
<feature type="non-terminal residue" evidence="4">
    <location>
        <position position="393"/>
    </location>
</feature>
<proteinExistence type="predicted"/>
<dbReference type="EMBL" id="CADCXU010028229">
    <property type="protein sequence ID" value="CAB0014867.1"/>
    <property type="molecule type" value="Genomic_DNA"/>
</dbReference>
<feature type="domain" description="SRCR" evidence="3">
    <location>
        <begin position="343"/>
        <end position="393"/>
    </location>
</feature>
<feature type="region of interest" description="Disordered" evidence="2">
    <location>
        <begin position="187"/>
        <end position="221"/>
    </location>
</feature>
<dbReference type="Proteomes" id="UP000479000">
    <property type="component" value="Unassembled WGS sequence"/>
</dbReference>
<feature type="region of interest" description="Disordered" evidence="2">
    <location>
        <begin position="233"/>
        <end position="281"/>
    </location>
</feature>
<reference evidence="4 5" key="1">
    <citation type="submission" date="2020-02" db="EMBL/GenBank/DDBJ databases">
        <authorList>
            <person name="Ferguson B K."/>
        </authorList>
    </citation>
    <scope>NUCLEOTIDE SEQUENCE [LARGE SCALE GENOMIC DNA]</scope>
</reference>
<evidence type="ECO:0000313" key="5">
    <source>
        <dbReference type="Proteomes" id="UP000479000"/>
    </source>
</evidence>
<gene>
    <name evidence="4" type="ORF">NTEN_LOCUS19273</name>
</gene>
<accession>A0A6H5HCF9</accession>
<feature type="compositionally biased region" description="Basic and acidic residues" evidence="2">
    <location>
        <begin position="244"/>
        <end position="258"/>
    </location>
</feature>
<comment type="caution">
    <text evidence="1">Lacks conserved residue(s) required for the propagation of feature annotation.</text>
</comment>
<evidence type="ECO:0000256" key="1">
    <source>
        <dbReference type="PROSITE-ProRule" id="PRU00196"/>
    </source>
</evidence>
<feature type="region of interest" description="Disordered" evidence="2">
    <location>
        <begin position="56"/>
        <end position="153"/>
    </location>
</feature>
<dbReference type="OrthoDB" id="5979691at2759"/>
<dbReference type="InterPro" id="IPR001190">
    <property type="entry name" value="SRCR"/>
</dbReference>
<feature type="compositionally biased region" description="Low complexity" evidence="2">
    <location>
        <begin position="94"/>
        <end position="105"/>
    </location>
</feature>
<organism evidence="4 5">
    <name type="scientific">Nesidiocoris tenuis</name>
    <dbReference type="NCBI Taxonomy" id="355587"/>
    <lineage>
        <taxon>Eukaryota</taxon>
        <taxon>Metazoa</taxon>
        <taxon>Ecdysozoa</taxon>
        <taxon>Arthropoda</taxon>
        <taxon>Hexapoda</taxon>
        <taxon>Insecta</taxon>
        <taxon>Pterygota</taxon>
        <taxon>Neoptera</taxon>
        <taxon>Paraneoptera</taxon>
        <taxon>Hemiptera</taxon>
        <taxon>Heteroptera</taxon>
        <taxon>Panheteroptera</taxon>
        <taxon>Cimicomorpha</taxon>
        <taxon>Miridae</taxon>
        <taxon>Dicyphina</taxon>
        <taxon>Nesidiocoris</taxon>
    </lineage>
</organism>
<protein>
    <recommendedName>
        <fullName evidence="3">SRCR domain-containing protein</fullName>
    </recommendedName>
</protein>
<evidence type="ECO:0000259" key="3">
    <source>
        <dbReference type="PROSITE" id="PS50287"/>
    </source>
</evidence>
<sequence length="393" mass="43705">MSAYSLCEIFYPLNSYRDVLIGSWNNIGSQENWRPVPLHQSTGPQLVLHQHQQTLQRLQQQTTQPLPLNSNAEFGPSLPRRHAPTSKIPPPVPARSRPPATANRQRPPPPPRPQRSGEPPLLPIPGALPPPPQQTPPTIIQTGLPPPPVIIDEAEPTSVANPTINPPPSYSELYPISAQTILRRYSHGQVPEHREDSHKLPPPRPNPPNRKFSEGNLPSDMNYKFNNKRNATVILPPPIQTDYEPPKPDPDKISERQDSNVSSDSFSQTSSPSYTTKSMEAPLLPSYPTTIRYVNRTVTATAKPITDINPAPDCDLFPESSDPDVCIGHREVEEAERRAQKPVRLSDRMGDEGFGKLEVFQPDLQSWRPACVKDMNNWGPESPKAVCNSLGYS</sequence>
<dbReference type="GO" id="GO:0016020">
    <property type="term" value="C:membrane"/>
    <property type="evidence" value="ECO:0007669"/>
    <property type="project" value="InterPro"/>
</dbReference>
<evidence type="ECO:0000313" key="4">
    <source>
        <dbReference type="EMBL" id="CAB0014867.1"/>
    </source>
</evidence>
<name>A0A6H5HCF9_9HEMI</name>
<feature type="compositionally biased region" description="Pro residues" evidence="2">
    <location>
        <begin position="120"/>
        <end position="135"/>
    </location>
</feature>
<evidence type="ECO:0000256" key="2">
    <source>
        <dbReference type="SAM" id="MobiDB-lite"/>
    </source>
</evidence>
<feature type="compositionally biased region" description="Low complexity" evidence="2">
    <location>
        <begin position="259"/>
        <end position="273"/>
    </location>
</feature>
<dbReference type="PROSITE" id="PS50287">
    <property type="entry name" value="SRCR_2"/>
    <property type="match status" value="1"/>
</dbReference>
<feature type="compositionally biased region" description="Basic and acidic residues" evidence="2">
    <location>
        <begin position="190"/>
        <end position="199"/>
    </location>
</feature>
<dbReference type="AlphaFoldDB" id="A0A6H5HCF9"/>